<gene>
    <name evidence="1" type="ORF">H5410_023401</name>
</gene>
<evidence type="ECO:0000313" key="1">
    <source>
        <dbReference type="EMBL" id="KAG5612120.1"/>
    </source>
</evidence>
<dbReference type="EMBL" id="JACXVP010000004">
    <property type="protein sequence ID" value="KAG5612120.1"/>
    <property type="molecule type" value="Genomic_DNA"/>
</dbReference>
<evidence type="ECO:0008006" key="3">
    <source>
        <dbReference type="Google" id="ProtNLM"/>
    </source>
</evidence>
<comment type="caution">
    <text evidence="1">The sequence shown here is derived from an EMBL/GenBank/DDBJ whole genome shotgun (WGS) entry which is preliminary data.</text>
</comment>
<name>A0A9J5ZJ90_SOLCO</name>
<protein>
    <recommendedName>
        <fullName evidence="3">F-box associated domain-containing protein</fullName>
    </recommendedName>
</protein>
<reference evidence="1 2" key="1">
    <citation type="submission" date="2020-09" db="EMBL/GenBank/DDBJ databases">
        <title>De no assembly of potato wild relative species, Solanum commersonii.</title>
        <authorList>
            <person name="Cho K."/>
        </authorList>
    </citation>
    <scope>NUCLEOTIDE SEQUENCE [LARGE SCALE GENOMIC DNA]</scope>
    <source>
        <strain evidence="1">LZ3.2</strain>
        <tissue evidence="1">Leaf</tissue>
    </source>
</reference>
<dbReference type="Proteomes" id="UP000824120">
    <property type="component" value="Chromosome 4"/>
</dbReference>
<accession>A0A9J5ZJ90</accession>
<organism evidence="1 2">
    <name type="scientific">Solanum commersonii</name>
    <name type="common">Commerson's wild potato</name>
    <name type="synonym">Commerson's nightshade</name>
    <dbReference type="NCBI Taxonomy" id="4109"/>
    <lineage>
        <taxon>Eukaryota</taxon>
        <taxon>Viridiplantae</taxon>
        <taxon>Streptophyta</taxon>
        <taxon>Embryophyta</taxon>
        <taxon>Tracheophyta</taxon>
        <taxon>Spermatophyta</taxon>
        <taxon>Magnoliopsida</taxon>
        <taxon>eudicotyledons</taxon>
        <taxon>Gunneridae</taxon>
        <taxon>Pentapetalae</taxon>
        <taxon>asterids</taxon>
        <taxon>lamiids</taxon>
        <taxon>Solanales</taxon>
        <taxon>Solanaceae</taxon>
        <taxon>Solanoideae</taxon>
        <taxon>Solaneae</taxon>
        <taxon>Solanum</taxon>
    </lineage>
</organism>
<dbReference type="OrthoDB" id="1867629at2759"/>
<evidence type="ECO:0000313" key="2">
    <source>
        <dbReference type="Proteomes" id="UP000824120"/>
    </source>
</evidence>
<dbReference type="AlphaFoldDB" id="A0A9J5ZJ90"/>
<sequence>MTSIYDVWVMNLEGSWTKVLSVQPQIVAHWPLGVWEEDKMILEITKLHSWYYMTPQQDKL</sequence>
<keyword evidence="2" id="KW-1185">Reference proteome</keyword>
<proteinExistence type="predicted"/>